<accession>A0ABT7QIA0</accession>
<keyword evidence="2" id="KW-1185">Reference proteome</keyword>
<comment type="caution">
    <text evidence="1">The sequence shown here is derived from an EMBL/GenBank/DDBJ whole genome shotgun (WGS) entry which is preliminary data.</text>
</comment>
<evidence type="ECO:0000313" key="2">
    <source>
        <dbReference type="Proteomes" id="UP001168109"/>
    </source>
</evidence>
<name>A0ABT7QIA0_9GAMM</name>
<proteinExistence type="predicted"/>
<gene>
    <name evidence="1" type="ORF">OB962_22180</name>
</gene>
<sequence length="75" mass="7919">MQLIFGGTMYLAIDLATFGHVGGSPARVTGIDEVVAKARKGILINQLQPAAVHGLFGIQRAHQGDGAFGRCAHYQ</sequence>
<evidence type="ECO:0000313" key="1">
    <source>
        <dbReference type="EMBL" id="MDM5133679.1"/>
    </source>
</evidence>
<reference evidence="1" key="1">
    <citation type="submission" date="2024-05" db="EMBL/GenBank/DDBJ databases">
        <title>WGS of Aeromonas isolates.</title>
        <authorList>
            <person name="Lee H."/>
        </authorList>
    </citation>
    <scope>NUCLEOTIDE SEQUENCE</scope>
    <source>
        <strain evidence="1">LP308</strain>
    </source>
</reference>
<dbReference type="EMBL" id="JAOPLU010000015">
    <property type="protein sequence ID" value="MDM5133679.1"/>
    <property type="molecule type" value="Genomic_DNA"/>
</dbReference>
<dbReference type="RefSeq" id="WP_290042803.1">
    <property type="nucleotide sequence ID" value="NZ_JAOPLU010000015.1"/>
</dbReference>
<organism evidence="1 2">
    <name type="scientific">Aeromonas piscicola</name>
    <dbReference type="NCBI Taxonomy" id="600645"/>
    <lineage>
        <taxon>Bacteria</taxon>
        <taxon>Pseudomonadati</taxon>
        <taxon>Pseudomonadota</taxon>
        <taxon>Gammaproteobacteria</taxon>
        <taxon>Aeromonadales</taxon>
        <taxon>Aeromonadaceae</taxon>
        <taxon>Aeromonas</taxon>
    </lineage>
</organism>
<protein>
    <submittedName>
        <fullName evidence="1">Uncharacterized protein</fullName>
    </submittedName>
</protein>
<dbReference type="Proteomes" id="UP001168109">
    <property type="component" value="Unassembled WGS sequence"/>
</dbReference>